<dbReference type="InterPro" id="IPR019826">
    <property type="entry name" value="Carboxylesterase_B_AS"/>
</dbReference>
<dbReference type="PROSITE" id="PS00941">
    <property type="entry name" value="CARBOXYLESTERASE_B_2"/>
    <property type="match status" value="1"/>
</dbReference>
<feature type="chain" id="PRO_5034731924" description="Carboxylic ester hydrolase" evidence="3">
    <location>
        <begin position="22"/>
        <end position="556"/>
    </location>
</feature>
<evidence type="ECO:0000256" key="2">
    <source>
        <dbReference type="ARBA" id="ARBA00022801"/>
    </source>
</evidence>
<dbReference type="InterPro" id="IPR002018">
    <property type="entry name" value="CarbesteraseB"/>
</dbReference>
<dbReference type="SUPFAM" id="SSF53474">
    <property type="entry name" value="alpha/beta-Hydrolases"/>
    <property type="match status" value="1"/>
</dbReference>
<dbReference type="InterPro" id="IPR019819">
    <property type="entry name" value="Carboxylesterase_B_CS"/>
</dbReference>
<sequence>MPPPGVLVGFIALAFGVGVLAAPPPQVRLGSTTLVGRDVTLLQQDFFGAIPFAEPPLGELRLRPTVLKTRLNVAEFDASNFGASCLQPTIPGFDIGPLSEDCLTINVFRPSGTTPSSELPVMFWTYGGGFEEGSSFMYNGSLIVAESVARGTPIVYVNFNYRLGPLGFPQGQEAANRKALNLALHDQIAALEWVQANIGAFGGDKTKVTVFGESAGSIMTAVQFLNPGLSRLARAGIFESGSAATSLTFNAQKRQVDWDNFVAGVPGCSNLSGTDDTFKCLQSVNSTALFDGLVLSIIEAPEQFPWAPTLDGPGGFMPELPSLLFQKGIFAKIPFISGTNMDEGTLFTPPTGNYTADLIKQLIITNFTPPAVPSVTEAQLEAAATRLLELYPDVPALGSPFNTGNDTFGLSPGYKRASALEGDVSFQSQRRLWIQTASKAGVKTFGYLFTQPQPENPPFLGVSHGSEIAYVYGAPTDNSTSAAVISATMINYWVSFATSLDPNDGKGVPRPTWEQYTPDNQVLIQLNGDNTTTIPDDYRKEGIDFINSIPLVFHHR</sequence>
<gene>
    <name evidence="5" type="ORF">D9757_012454</name>
</gene>
<evidence type="ECO:0000256" key="1">
    <source>
        <dbReference type="ARBA" id="ARBA00005964"/>
    </source>
</evidence>
<dbReference type="OrthoDB" id="408631at2759"/>
<comment type="caution">
    <text evidence="5">The sequence shown here is derived from an EMBL/GenBank/DDBJ whole genome shotgun (WGS) entry which is preliminary data.</text>
</comment>
<proteinExistence type="inferred from homology"/>
<evidence type="ECO:0000313" key="6">
    <source>
        <dbReference type="Proteomes" id="UP000518752"/>
    </source>
</evidence>
<reference evidence="5 6" key="1">
    <citation type="journal article" date="2020" name="ISME J.">
        <title>Uncovering the hidden diversity of litter-decomposition mechanisms in mushroom-forming fungi.</title>
        <authorList>
            <person name="Floudas D."/>
            <person name="Bentzer J."/>
            <person name="Ahren D."/>
            <person name="Johansson T."/>
            <person name="Persson P."/>
            <person name="Tunlid A."/>
        </authorList>
    </citation>
    <scope>NUCLEOTIDE SEQUENCE [LARGE SCALE GENOMIC DNA]</scope>
    <source>
        <strain evidence="5 6">CBS 406.79</strain>
    </source>
</reference>
<dbReference type="InterPro" id="IPR029058">
    <property type="entry name" value="AB_hydrolase_fold"/>
</dbReference>
<name>A0A8H5D6I5_9AGAR</name>
<dbReference type="Gene3D" id="3.40.50.1820">
    <property type="entry name" value="alpha/beta hydrolase"/>
    <property type="match status" value="1"/>
</dbReference>
<dbReference type="AlphaFoldDB" id="A0A8H5D6I5"/>
<dbReference type="PROSITE" id="PS00122">
    <property type="entry name" value="CARBOXYLESTERASE_B_1"/>
    <property type="match status" value="1"/>
</dbReference>
<dbReference type="Proteomes" id="UP000518752">
    <property type="component" value="Unassembled WGS sequence"/>
</dbReference>
<keyword evidence="6" id="KW-1185">Reference proteome</keyword>
<evidence type="ECO:0000256" key="3">
    <source>
        <dbReference type="RuleBase" id="RU361235"/>
    </source>
</evidence>
<dbReference type="PANTHER" id="PTHR11559">
    <property type="entry name" value="CARBOXYLESTERASE"/>
    <property type="match status" value="1"/>
</dbReference>
<dbReference type="GO" id="GO:0016787">
    <property type="term" value="F:hydrolase activity"/>
    <property type="evidence" value="ECO:0007669"/>
    <property type="project" value="UniProtKB-KW"/>
</dbReference>
<keyword evidence="2 3" id="KW-0378">Hydrolase</keyword>
<dbReference type="EC" id="3.1.1.-" evidence="3"/>
<organism evidence="5 6">
    <name type="scientific">Collybiopsis confluens</name>
    <dbReference type="NCBI Taxonomy" id="2823264"/>
    <lineage>
        <taxon>Eukaryota</taxon>
        <taxon>Fungi</taxon>
        <taxon>Dikarya</taxon>
        <taxon>Basidiomycota</taxon>
        <taxon>Agaricomycotina</taxon>
        <taxon>Agaricomycetes</taxon>
        <taxon>Agaricomycetidae</taxon>
        <taxon>Agaricales</taxon>
        <taxon>Marasmiineae</taxon>
        <taxon>Omphalotaceae</taxon>
        <taxon>Collybiopsis</taxon>
    </lineage>
</organism>
<dbReference type="Pfam" id="PF00135">
    <property type="entry name" value="COesterase"/>
    <property type="match status" value="1"/>
</dbReference>
<dbReference type="EMBL" id="JAACJN010000268">
    <property type="protein sequence ID" value="KAF5353626.1"/>
    <property type="molecule type" value="Genomic_DNA"/>
</dbReference>
<feature type="domain" description="Carboxylesterase type B" evidence="4">
    <location>
        <begin position="25"/>
        <end position="543"/>
    </location>
</feature>
<protein>
    <recommendedName>
        <fullName evidence="3">Carboxylic ester hydrolase</fullName>
        <ecNumber evidence="3">3.1.1.-</ecNumber>
    </recommendedName>
</protein>
<accession>A0A8H5D6I5</accession>
<comment type="similarity">
    <text evidence="1 3">Belongs to the type-B carboxylesterase/lipase family.</text>
</comment>
<evidence type="ECO:0000313" key="5">
    <source>
        <dbReference type="EMBL" id="KAF5353626.1"/>
    </source>
</evidence>
<feature type="signal peptide" evidence="3">
    <location>
        <begin position="1"/>
        <end position="21"/>
    </location>
</feature>
<evidence type="ECO:0000259" key="4">
    <source>
        <dbReference type="Pfam" id="PF00135"/>
    </source>
</evidence>
<dbReference type="InterPro" id="IPR050309">
    <property type="entry name" value="Type-B_Carboxylest/Lipase"/>
</dbReference>
<keyword evidence="3" id="KW-0732">Signal</keyword>